<accession>A0ABQ1KCR9</accession>
<gene>
    <name evidence="4" type="ORF">GCM10011352_22350</name>
</gene>
<dbReference type="RefSeq" id="WP_188748260.1">
    <property type="nucleotide sequence ID" value="NZ_BMIJ01000004.1"/>
</dbReference>
<reference evidence="5" key="1">
    <citation type="journal article" date="2019" name="Int. J. Syst. Evol. Microbiol.">
        <title>The Global Catalogue of Microorganisms (GCM) 10K type strain sequencing project: providing services to taxonomists for standard genome sequencing and annotation.</title>
        <authorList>
            <consortium name="The Broad Institute Genomics Platform"/>
            <consortium name="The Broad Institute Genome Sequencing Center for Infectious Disease"/>
            <person name="Wu L."/>
            <person name="Ma J."/>
        </authorList>
    </citation>
    <scope>NUCLEOTIDE SEQUENCE [LARGE SCALE GENOMIC DNA]</scope>
    <source>
        <strain evidence="5">CGMCC 1.15341</strain>
    </source>
</reference>
<dbReference type="Pfam" id="PF08281">
    <property type="entry name" value="Sigma70_r4_2"/>
    <property type="match status" value="1"/>
</dbReference>
<dbReference type="InterPro" id="IPR014284">
    <property type="entry name" value="RNA_pol_sigma-70_dom"/>
</dbReference>
<dbReference type="Proteomes" id="UP000629025">
    <property type="component" value="Unassembled WGS sequence"/>
</dbReference>
<evidence type="ECO:0000313" key="5">
    <source>
        <dbReference type="Proteomes" id="UP000629025"/>
    </source>
</evidence>
<dbReference type="Gene3D" id="1.10.1740.10">
    <property type="match status" value="1"/>
</dbReference>
<comment type="subunit">
    <text evidence="1">Interacts transiently with the RNA polymerase catalytic core formed by RpoA, RpoB, RpoC and RpoZ (2 alpha, 1 beta, 1 beta' and 1 omega subunit) to form the RNA polymerase holoenzyme that can initiate transcription.</text>
</comment>
<evidence type="ECO:0000259" key="3">
    <source>
        <dbReference type="Pfam" id="PF08281"/>
    </source>
</evidence>
<dbReference type="InterPro" id="IPR032710">
    <property type="entry name" value="NTF2-like_dom_sf"/>
</dbReference>
<protein>
    <submittedName>
        <fullName evidence="4">RNA polymerase subunit sigma-24</fullName>
    </submittedName>
</protein>
<dbReference type="NCBIfam" id="TIGR02937">
    <property type="entry name" value="sigma70-ECF"/>
    <property type="match status" value="1"/>
</dbReference>
<dbReference type="SUPFAM" id="SSF88946">
    <property type="entry name" value="Sigma2 domain of RNA polymerase sigma factors"/>
    <property type="match status" value="1"/>
</dbReference>
<dbReference type="PANTHER" id="PTHR30173">
    <property type="entry name" value="SIGMA 19 FACTOR"/>
    <property type="match status" value="1"/>
</dbReference>
<dbReference type="InterPro" id="IPR007627">
    <property type="entry name" value="RNA_pol_sigma70_r2"/>
</dbReference>
<sequence>MTSALEAFQKHRSSLFALAYRMLGSKQDAEDILQDAFLKFQSVSIDSLESSQAYLITLVSRQCIDALRRARYREGYEGPWLPEPLVEETVLQACPSELTHRYQQVSQGVLWMMEALSPTQRAVLVLRDVLDLPYERIADIVEKSIDNCRQIYRRACQKMELSTGERSSTLAVNQYWMEQLLSALVNADTQALLKLLHEDASLVSDGGGKAVALSKPLHGRDCILTFLAGLQHYYRDDEVHFRTANINNEPGILIYVNREPVTTCTLIRQGEQIRHLLMVRNPDKLRTARREMV</sequence>
<dbReference type="Gene3D" id="1.10.10.10">
    <property type="entry name" value="Winged helix-like DNA-binding domain superfamily/Winged helix DNA-binding domain"/>
    <property type="match status" value="1"/>
</dbReference>
<feature type="domain" description="RNA polymerase sigma-70 region 2" evidence="2">
    <location>
        <begin position="8"/>
        <end position="71"/>
    </location>
</feature>
<name>A0ABQ1KCR9_9GAMM</name>
<evidence type="ECO:0000256" key="1">
    <source>
        <dbReference type="ARBA" id="ARBA00011344"/>
    </source>
</evidence>
<dbReference type="Gene3D" id="3.10.450.50">
    <property type="match status" value="1"/>
</dbReference>
<evidence type="ECO:0000313" key="4">
    <source>
        <dbReference type="EMBL" id="GGB95788.1"/>
    </source>
</evidence>
<dbReference type="InterPro" id="IPR052704">
    <property type="entry name" value="ECF_Sigma-70_Domain"/>
</dbReference>
<dbReference type="SUPFAM" id="SSF88659">
    <property type="entry name" value="Sigma3 and sigma4 domains of RNA polymerase sigma factors"/>
    <property type="match status" value="1"/>
</dbReference>
<dbReference type="InterPro" id="IPR013249">
    <property type="entry name" value="RNA_pol_sigma70_r4_t2"/>
</dbReference>
<dbReference type="EMBL" id="BMIJ01000004">
    <property type="protein sequence ID" value="GGB95788.1"/>
    <property type="molecule type" value="Genomic_DNA"/>
</dbReference>
<organism evidence="4 5">
    <name type="scientific">Marinobacterium zhoushanense</name>
    <dbReference type="NCBI Taxonomy" id="1679163"/>
    <lineage>
        <taxon>Bacteria</taxon>
        <taxon>Pseudomonadati</taxon>
        <taxon>Pseudomonadota</taxon>
        <taxon>Gammaproteobacteria</taxon>
        <taxon>Oceanospirillales</taxon>
        <taxon>Oceanospirillaceae</taxon>
        <taxon>Marinobacterium</taxon>
    </lineage>
</organism>
<dbReference type="SUPFAM" id="SSF54427">
    <property type="entry name" value="NTF2-like"/>
    <property type="match status" value="1"/>
</dbReference>
<feature type="domain" description="RNA polymerase sigma factor 70 region 4 type 2" evidence="3">
    <location>
        <begin position="112"/>
        <end position="159"/>
    </location>
</feature>
<dbReference type="InterPro" id="IPR036388">
    <property type="entry name" value="WH-like_DNA-bd_sf"/>
</dbReference>
<proteinExistence type="predicted"/>
<comment type="caution">
    <text evidence="4">The sequence shown here is derived from an EMBL/GenBank/DDBJ whole genome shotgun (WGS) entry which is preliminary data.</text>
</comment>
<dbReference type="InterPro" id="IPR013324">
    <property type="entry name" value="RNA_pol_sigma_r3/r4-like"/>
</dbReference>
<keyword evidence="5" id="KW-1185">Reference proteome</keyword>
<evidence type="ECO:0000259" key="2">
    <source>
        <dbReference type="Pfam" id="PF04542"/>
    </source>
</evidence>
<dbReference type="PANTHER" id="PTHR30173:SF36">
    <property type="entry name" value="ECF RNA POLYMERASE SIGMA FACTOR SIGJ"/>
    <property type="match status" value="1"/>
</dbReference>
<dbReference type="InterPro" id="IPR013325">
    <property type="entry name" value="RNA_pol_sigma_r2"/>
</dbReference>
<dbReference type="Pfam" id="PF04542">
    <property type="entry name" value="Sigma70_r2"/>
    <property type="match status" value="1"/>
</dbReference>